<dbReference type="Gene3D" id="2.180.10.10">
    <property type="entry name" value="RHS repeat-associated core"/>
    <property type="match status" value="1"/>
</dbReference>
<reference evidence="3" key="2">
    <citation type="submission" date="2023-07" db="EMBL/GenBank/DDBJ databases">
        <authorList>
            <person name="Shen H."/>
        </authorList>
    </citation>
    <scope>NUCLEOTIDE SEQUENCE</scope>
    <source>
        <strain evidence="3">TNR-22</strain>
    </source>
</reference>
<sequence>MMAVTFGTSANARFISPDDWEPTKEGVGTNRYAYSENDPVNNSDANGHADIFVGGFMDKEISNIVKQYAEQHKAYYNSIGVKRDVRYYDHKEKDKIEKAIKEIAKKNEPINIVGHSWGATTAANAARNAKQKIDNLITVDPVGVEGLGKKKPNFIDNWVNVEAKPPKGNFSDAIARAGNLGRGVSFLPTKTADRNVITDAHHEQFGPMMNLIGAKEILERSYEKKENSVGVPEVDRSTTEMQAQ</sequence>
<organism evidence="3 4">
    <name type="scientific">Rhizobium alvei</name>
    <dbReference type="NCBI Taxonomy" id="1132659"/>
    <lineage>
        <taxon>Bacteria</taxon>
        <taxon>Pseudomonadati</taxon>
        <taxon>Pseudomonadota</taxon>
        <taxon>Alphaproteobacteria</taxon>
        <taxon>Hyphomicrobiales</taxon>
        <taxon>Rhizobiaceae</taxon>
        <taxon>Rhizobium/Agrobacterium group</taxon>
        <taxon>Rhizobium</taxon>
    </lineage>
</organism>
<accession>A0ABT8YND6</accession>
<keyword evidence="3" id="KW-0378">Hydrolase</keyword>
<dbReference type="GO" id="GO:0016787">
    <property type="term" value="F:hydrolase activity"/>
    <property type="evidence" value="ECO:0007669"/>
    <property type="project" value="UniProtKB-KW"/>
</dbReference>
<evidence type="ECO:0000313" key="3">
    <source>
        <dbReference type="EMBL" id="MDO6965233.1"/>
    </source>
</evidence>
<evidence type="ECO:0000256" key="1">
    <source>
        <dbReference type="SAM" id="MobiDB-lite"/>
    </source>
</evidence>
<dbReference type="SUPFAM" id="SSF53474">
    <property type="entry name" value="alpha/beta-Hydrolases"/>
    <property type="match status" value="1"/>
</dbReference>
<dbReference type="Pfam" id="PF00561">
    <property type="entry name" value="Abhydrolase_1"/>
    <property type="match status" value="1"/>
</dbReference>
<gene>
    <name evidence="3" type="ORF">Q4481_14795</name>
</gene>
<evidence type="ECO:0000313" key="4">
    <source>
        <dbReference type="Proteomes" id="UP001174932"/>
    </source>
</evidence>
<comment type="caution">
    <text evidence="3">The sequence shown here is derived from an EMBL/GenBank/DDBJ whole genome shotgun (WGS) entry which is preliminary data.</text>
</comment>
<feature type="domain" description="AB hydrolase-1" evidence="2">
    <location>
        <begin position="104"/>
        <end position="181"/>
    </location>
</feature>
<dbReference type="RefSeq" id="WP_304377164.1">
    <property type="nucleotide sequence ID" value="NZ_JAUOZU010000009.1"/>
</dbReference>
<proteinExistence type="predicted"/>
<evidence type="ECO:0000259" key="2">
    <source>
        <dbReference type="Pfam" id="PF00561"/>
    </source>
</evidence>
<feature type="compositionally biased region" description="Basic and acidic residues" evidence="1">
    <location>
        <begin position="224"/>
        <end position="238"/>
    </location>
</feature>
<name>A0ABT8YND6_9HYPH</name>
<dbReference type="EMBL" id="JAUOZU010000009">
    <property type="protein sequence ID" value="MDO6965233.1"/>
    <property type="molecule type" value="Genomic_DNA"/>
</dbReference>
<dbReference type="InterPro" id="IPR029058">
    <property type="entry name" value="AB_hydrolase_fold"/>
</dbReference>
<protein>
    <submittedName>
        <fullName evidence="3">Alpha/beta fold hydrolase</fullName>
    </submittedName>
</protein>
<reference evidence="3" key="1">
    <citation type="journal article" date="2015" name="Int. J. Syst. Evol. Microbiol.">
        <title>Rhizobium alvei sp. nov., isolated from a freshwater river.</title>
        <authorList>
            <person name="Sheu S.Y."/>
            <person name="Huang H.W."/>
            <person name="Young C.C."/>
            <person name="Chen W.M."/>
        </authorList>
    </citation>
    <scope>NUCLEOTIDE SEQUENCE</scope>
    <source>
        <strain evidence="3">TNR-22</strain>
    </source>
</reference>
<feature type="region of interest" description="Disordered" evidence="1">
    <location>
        <begin position="224"/>
        <end position="244"/>
    </location>
</feature>
<dbReference type="Gene3D" id="3.40.50.1820">
    <property type="entry name" value="alpha/beta hydrolase"/>
    <property type="match status" value="1"/>
</dbReference>
<dbReference type="Proteomes" id="UP001174932">
    <property type="component" value="Unassembled WGS sequence"/>
</dbReference>
<keyword evidence="4" id="KW-1185">Reference proteome</keyword>
<dbReference type="InterPro" id="IPR000073">
    <property type="entry name" value="AB_hydrolase_1"/>
</dbReference>